<dbReference type="Proteomes" id="UP000295606">
    <property type="component" value="Unassembled WGS sequence"/>
</dbReference>
<sequence>MEIDTTGWFPLDQFPPAREGWYEVKLTSGETAFCRFVDGHWTEQPVLVFTHWRGLNADPGISPDTEHMDAQAAAAQGVRAAWNAFFPAAEHAHPPKA</sequence>
<organism evidence="1 2">
    <name type="scientific">Paraburkholderia guartelaensis</name>
    <dbReference type="NCBI Taxonomy" id="2546446"/>
    <lineage>
        <taxon>Bacteria</taxon>
        <taxon>Pseudomonadati</taxon>
        <taxon>Pseudomonadota</taxon>
        <taxon>Betaproteobacteria</taxon>
        <taxon>Burkholderiales</taxon>
        <taxon>Burkholderiaceae</taxon>
        <taxon>Paraburkholderia</taxon>
    </lineage>
</organism>
<protein>
    <submittedName>
        <fullName evidence="1">Uncharacterized protein</fullName>
    </submittedName>
</protein>
<evidence type="ECO:0000313" key="2">
    <source>
        <dbReference type="Proteomes" id="UP000295606"/>
    </source>
</evidence>
<name>A0A4R5L434_9BURK</name>
<comment type="caution">
    <text evidence="1">The sequence shown here is derived from an EMBL/GenBank/DDBJ whole genome shotgun (WGS) entry which is preliminary data.</text>
</comment>
<dbReference type="EMBL" id="SMOD01000067">
    <property type="protein sequence ID" value="TDG02297.1"/>
    <property type="molecule type" value="Genomic_DNA"/>
</dbReference>
<reference evidence="1 2" key="1">
    <citation type="submission" date="2019-03" db="EMBL/GenBank/DDBJ databases">
        <title>Paraburkholderia sp. isolated from native Mimosa gymnas in Guartela State Park, Brazil.</title>
        <authorList>
            <person name="Paulitsch F."/>
            <person name="Hungria M."/>
            <person name="Delamuta J.R.M."/>
            <person name="Ribeiro R.A."/>
            <person name="Dall'Agnol R."/>
            <person name="Silva J.S.B."/>
        </authorList>
    </citation>
    <scope>NUCLEOTIDE SEQUENCE [LARGE SCALE GENOMIC DNA]</scope>
    <source>
        <strain evidence="1 2">CNPSo 3008</strain>
    </source>
</reference>
<proteinExistence type="predicted"/>
<accession>A0A4R5L434</accession>
<gene>
    <name evidence="1" type="ORF">E1N52_40310</name>
</gene>
<dbReference type="RefSeq" id="WP_133190406.1">
    <property type="nucleotide sequence ID" value="NZ_SMOD01000067.1"/>
</dbReference>
<dbReference type="AlphaFoldDB" id="A0A4R5L434"/>
<dbReference type="OrthoDB" id="9005086at2"/>
<evidence type="ECO:0000313" key="1">
    <source>
        <dbReference type="EMBL" id="TDG02297.1"/>
    </source>
</evidence>